<dbReference type="Proteomes" id="UP001054821">
    <property type="component" value="Chromosome 3"/>
</dbReference>
<protein>
    <submittedName>
        <fullName evidence="1">Uncharacterized protein</fullName>
    </submittedName>
</protein>
<proteinExistence type="predicted"/>
<reference evidence="1 2" key="1">
    <citation type="journal article" date="2022" name="G3 (Bethesda)">
        <title>Whole-genome sequence and methylome profiling of the almond [Prunus dulcis (Mill.) D.A. Webb] cultivar 'Nonpareil'.</title>
        <authorList>
            <person name="D'Amico-Willman K.M."/>
            <person name="Ouma W.Z."/>
            <person name="Meulia T."/>
            <person name="Sideli G.M."/>
            <person name="Gradziel T.M."/>
            <person name="Fresnedo-Ramirez J."/>
        </authorList>
    </citation>
    <scope>NUCLEOTIDE SEQUENCE [LARGE SCALE GENOMIC DNA]</scope>
    <source>
        <strain evidence="1">Clone GOH B32 T37-40</strain>
    </source>
</reference>
<name>A0AAD4W7H4_PRUDU</name>
<organism evidence="1 2">
    <name type="scientific">Prunus dulcis</name>
    <name type="common">Almond</name>
    <name type="synonym">Amygdalus dulcis</name>
    <dbReference type="NCBI Taxonomy" id="3755"/>
    <lineage>
        <taxon>Eukaryota</taxon>
        <taxon>Viridiplantae</taxon>
        <taxon>Streptophyta</taxon>
        <taxon>Embryophyta</taxon>
        <taxon>Tracheophyta</taxon>
        <taxon>Spermatophyta</taxon>
        <taxon>Magnoliopsida</taxon>
        <taxon>eudicotyledons</taxon>
        <taxon>Gunneridae</taxon>
        <taxon>Pentapetalae</taxon>
        <taxon>rosids</taxon>
        <taxon>fabids</taxon>
        <taxon>Rosales</taxon>
        <taxon>Rosaceae</taxon>
        <taxon>Amygdaloideae</taxon>
        <taxon>Amygdaleae</taxon>
        <taxon>Prunus</taxon>
    </lineage>
</organism>
<keyword evidence="2" id="KW-1185">Reference proteome</keyword>
<dbReference type="EMBL" id="JAJFAZ020000003">
    <property type="protein sequence ID" value="KAI5338283.1"/>
    <property type="molecule type" value="Genomic_DNA"/>
</dbReference>
<evidence type="ECO:0000313" key="1">
    <source>
        <dbReference type="EMBL" id="KAI5338283.1"/>
    </source>
</evidence>
<sequence>MEVAFSSTAVEMARSLADDQTGVKRITSSTTKLVDHYLYKPKPKLNWGLCVIHDFSSFWASAYIHHLIHLSQFTRNECHFDIRIDYRNYKIAEDTRIL</sequence>
<gene>
    <name evidence="1" type="ORF">L3X38_017554</name>
</gene>
<dbReference type="AlphaFoldDB" id="A0AAD4W7H4"/>
<accession>A0AAD4W7H4</accession>
<comment type="caution">
    <text evidence="1">The sequence shown here is derived from an EMBL/GenBank/DDBJ whole genome shotgun (WGS) entry which is preliminary data.</text>
</comment>
<evidence type="ECO:0000313" key="2">
    <source>
        <dbReference type="Proteomes" id="UP001054821"/>
    </source>
</evidence>